<keyword evidence="6" id="KW-1185">Reference proteome</keyword>
<evidence type="ECO:0000256" key="2">
    <source>
        <dbReference type="ARBA" id="ARBA00006393"/>
    </source>
</evidence>
<evidence type="ECO:0000256" key="3">
    <source>
        <dbReference type="ARBA" id="ARBA00023013"/>
    </source>
</evidence>
<evidence type="ECO:0000256" key="4">
    <source>
        <dbReference type="SAM" id="MobiDB-lite"/>
    </source>
</evidence>
<reference evidence="5 6" key="2">
    <citation type="submission" date="2018-11" db="EMBL/GenBank/DDBJ databases">
        <authorList>
            <consortium name="Pathogen Informatics"/>
        </authorList>
    </citation>
    <scope>NUCLEOTIDE SEQUENCE [LARGE SCALE GENOMIC DNA]</scope>
</reference>
<evidence type="ECO:0000313" key="7">
    <source>
        <dbReference type="WBParaSite" id="ASIM_0001422801-mRNA-1"/>
    </source>
</evidence>
<evidence type="ECO:0000256" key="1">
    <source>
        <dbReference type="ARBA" id="ARBA00002844"/>
    </source>
</evidence>
<keyword evidence="3" id="KW-0649">Protein kinase inhibitor</keyword>
<sequence length="82" mass="8999">MGELEVKSADNDPLGVEFASSCRTGRRNALAIVEVEGIDPETIKLAERLSNISAHDKDDQHNTPSSSSLSDGTSWSFRLFYQ</sequence>
<feature type="region of interest" description="Disordered" evidence="4">
    <location>
        <begin position="53"/>
        <end position="73"/>
    </location>
</feature>
<dbReference type="Pfam" id="PF02827">
    <property type="entry name" value="PKI"/>
    <property type="match status" value="1"/>
</dbReference>
<dbReference type="EMBL" id="UYRR01031460">
    <property type="protein sequence ID" value="VDK50282.1"/>
    <property type="molecule type" value="Genomic_DNA"/>
</dbReference>
<comment type="function">
    <text evidence="1">Extremely potent competitive inhibitor of cAMP-dependent protein kinase activity, this protein interacts with the catalytic subunit of the enzyme after the cAMP-induced dissociation of its regulatory chains.</text>
</comment>
<organism evidence="7">
    <name type="scientific">Anisakis simplex</name>
    <name type="common">Herring worm</name>
    <dbReference type="NCBI Taxonomy" id="6269"/>
    <lineage>
        <taxon>Eukaryota</taxon>
        <taxon>Metazoa</taxon>
        <taxon>Ecdysozoa</taxon>
        <taxon>Nematoda</taxon>
        <taxon>Chromadorea</taxon>
        <taxon>Rhabditida</taxon>
        <taxon>Spirurina</taxon>
        <taxon>Ascaridomorpha</taxon>
        <taxon>Ascaridoidea</taxon>
        <taxon>Anisakidae</taxon>
        <taxon>Anisakis</taxon>
        <taxon>Anisakis simplex complex</taxon>
    </lineage>
</organism>
<evidence type="ECO:0000313" key="6">
    <source>
        <dbReference type="Proteomes" id="UP000267096"/>
    </source>
</evidence>
<evidence type="ECO:0000313" key="5">
    <source>
        <dbReference type="EMBL" id="VDK50282.1"/>
    </source>
</evidence>
<name>A0A0M3K0A0_ANISI</name>
<dbReference type="WBParaSite" id="ASIM_0001422801-mRNA-1">
    <property type="protein sequence ID" value="ASIM_0001422801-mRNA-1"/>
    <property type="gene ID" value="ASIM_0001422801"/>
</dbReference>
<dbReference type="OrthoDB" id="8556393at2759"/>
<dbReference type="GO" id="GO:0004862">
    <property type="term" value="F:cAMP-dependent protein kinase inhibitor activity"/>
    <property type="evidence" value="ECO:0007669"/>
    <property type="project" value="InterPro"/>
</dbReference>
<accession>A0A0M3K0A0</accession>
<dbReference type="InterPro" id="IPR004171">
    <property type="entry name" value="cAMP_dep_PKI"/>
</dbReference>
<reference evidence="7" key="1">
    <citation type="submission" date="2017-02" db="UniProtKB">
        <authorList>
            <consortium name="WormBaseParasite"/>
        </authorList>
    </citation>
    <scope>IDENTIFICATION</scope>
</reference>
<dbReference type="AlphaFoldDB" id="A0A0M3K0A0"/>
<gene>
    <name evidence="5" type="ORF">ASIM_LOCUS13656</name>
</gene>
<protein>
    <submittedName>
        <fullName evidence="5 7">Uncharacterized protein</fullName>
    </submittedName>
</protein>
<comment type="similarity">
    <text evidence="2">Belongs to the PKI family.</text>
</comment>
<dbReference type="Proteomes" id="UP000267096">
    <property type="component" value="Unassembled WGS sequence"/>
</dbReference>
<proteinExistence type="inferred from homology"/>